<dbReference type="SUPFAM" id="SSF53041">
    <property type="entry name" value="Resolvase-like"/>
    <property type="match status" value="1"/>
</dbReference>
<feature type="domain" description="Resolvase/invertase-type recombinase catalytic" evidence="4">
    <location>
        <begin position="5"/>
        <end position="171"/>
    </location>
</feature>
<dbReference type="GO" id="GO:0003677">
    <property type="term" value="F:DNA binding"/>
    <property type="evidence" value="ECO:0007669"/>
    <property type="project" value="UniProtKB-KW"/>
</dbReference>
<accession>H1PPC3</accession>
<feature type="coiled-coil region" evidence="3">
    <location>
        <begin position="139"/>
        <end position="166"/>
    </location>
</feature>
<sequence>MKNKKIIGYIRISTKKQKLERQEENILKIYPEAKIIKEVFTGTTQNRPEWQKLKKKVDNSYKLIFDSVSRMSRNADEGVEEYFELLEKGVELEFLKEPYINTKVYEEQLKINNSIQVEDKNLNETILKGVREYLKRIAAQQIRIAFEQAEKEVLDLRERTKEGLRETKKRGTKLGRVKGKVYETKKSKEMKEKIKKLSKDFDGNLKDIEILDLLKIARMSYYKYKKQLFKEIQIQTIKENNL</sequence>
<reference evidence="5 6" key="1">
    <citation type="submission" date="2012-07" db="EMBL/GenBank/DDBJ databases">
        <title>The Genome Sequence of Fusobacterium ulcerans 12_1B.</title>
        <authorList>
            <consortium name="The Broad Institute Genome Sequencing Platform"/>
            <person name="Earl A."/>
            <person name="Ward D."/>
            <person name="Feldgarden M."/>
            <person name="Gevers D."/>
            <person name="Strauss J."/>
            <person name="Ambrose C.E."/>
            <person name="Allen-Vercoe E."/>
            <person name="Walker B."/>
            <person name="Young S.K."/>
            <person name="Zeng Q."/>
            <person name="Gargeya S."/>
            <person name="Fitzgerald M."/>
            <person name="Haas B."/>
            <person name="Abouelleil A."/>
            <person name="Alvarado L."/>
            <person name="Arachchi H.M."/>
            <person name="Berlin A.M."/>
            <person name="Chapman S.B."/>
            <person name="Goldberg J."/>
            <person name="Griggs A."/>
            <person name="Gujja S."/>
            <person name="Hansen M."/>
            <person name="Howarth C."/>
            <person name="Imamovic A."/>
            <person name="Larimer J."/>
            <person name="McCowen C."/>
            <person name="Montmayeur A."/>
            <person name="Murphy C."/>
            <person name="Neiman D."/>
            <person name="Pearson M."/>
            <person name="Priest M."/>
            <person name="Roberts A."/>
            <person name="Saif S."/>
            <person name="Shea T."/>
            <person name="Sisk P."/>
            <person name="Sykes S."/>
            <person name="Wortman J."/>
            <person name="Nusbaum C."/>
            <person name="Birren B."/>
        </authorList>
    </citation>
    <scope>NUCLEOTIDE SEQUENCE [LARGE SCALE GENOMIC DNA]</scope>
    <source>
        <strain evidence="5 6">12_1B</strain>
    </source>
</reference>
<dbReference type="InterPro" id="IPR006119">
    <property type="entry name" value="Resolv_N"/>
</dbReference>
<dbReference type="PATRIC" id="fig|457404.5.peg.968"/>
<dbReference type="EMBL" id="AGWJ02000006">
    <property type="protein sequence ID" value="EHO84447.1"/>
    <property type="molecule type" value="Genomic_DNA"/>
</dbReference>
<protein>
    <recommendedName>
        <fullName evidence="4">Resolvase/invertase-type recombinase catalytic domain-containing protein</fullName>
    </recommendedName>
</protein>
<dbReference type="InterPro" id="IPR050639">
    <property type="entry name" value="SSR_resolvase"/>
</dbReference>
<comment type="caution">
    <text evidence="5">The sequence shown here is derived from an EMBL/GenBank/DDBJ whole genome shotgun (WGS) entry which is preliminary data.</text>
</comment>
<dbReference type="GO" id="GO:0000150">
    <property type="term" value="F:DNA strand exchange activity"/>
    <property type="evidence" value="ECO:0007669"/>
    <property type="project" value="InterPro"/>
</dbReference>
<evidence type="ECO:0000313" key="6">
    <source>
        <dbReference type="Proteomes" id="UP000003233"/>
    </source>
</evidence>
<dbReference type="CDD" id="cd03768">
    <property type="entry name" value="SR_ResInv"/>
    <property type="match status" value="1"/>
</dbReference>
<evidence type="ECO:0000256" key="3">
    <source>
        <dbReference type="SAM" id="Coils"/>
    </source>
</evidence>
<dbReference type="PANTHER" id="PTHR30461">
    <property type="entry name" value="DNA-INVERTASE FROM LAMBDOID PROPHAGE"/>
    <property type="match status" value="1"/>
</dbReference>
<dbReference type="PANTHER" id="PTHR30461:SF2">
    <property type="entry name" value="SERINE RECOMBINASE PINE-RELATED"/>
    <property type="match status" value="1"/>
</dbReference>
<keyword evidence="3" id="KW-0175">Coiled coil</keyword>
<organism evidence="5 6">
    <name type="scientific">Fusobacterium ulcerans 12-1B</name>
    <dbReference type="NCBI Taxonomy" id="457404"/>
    <lineage>
        <taxon>Bacteria</taxon>
        <taxon>Fusobacteriati</taxon>
        <taxon>Fusobacteriota</taxon>
        <taxon>Fusobacteriia</taxon>
        <taxon>Fusobacteriales</taxon>
        <taxon>Fusobacteriaceae</taxon>
        <taxon>Fusobacterium</taxon>
    </lineage>
</organism>
<dbReference type="Gene3D" id="3.40.50.1390">
    <property type="entry name" value="Resolvase, N-terminal catalytic domain"/>
    <property type="match status" value="1"/>
</dbReference>
<dbReference type="Pfam" id="PF00239">
    <property type="entry name" value="Resolvase"/>
    <property type="match status" value="1"/>
</dbReference>
<dbReference type="Proteomes" id="UP000003233">
    <property type="component" value="Unassembled WGS sequence"/>
</dbReference>
<proteinExistence type="predicted"/>
<dbReference type="PROSITE" id="PS51736">
    <property type="entry name" value="RECOMBINASES_3"/>
    <property type="match status" value="1"/>
</dbReference>
<dbReference type="RefSeq" id="WP_008695568.1">
    <property type="nucleotide sequence ID" value="NZ_KE161007.1"/>
</dbReference>
<evidence type="ECO:0000313" key="5">
    <source>
        <dbReference type="EMBL" id="EHO84447.1"/>
    </source>
</evidence>
<keyword evidence="2" id="KW-0233">DNA recombination</keyword>
<dbReference type="BioCyc" id="FSP457404-HMP:GTSQ-267-MONOMER"/>
<dbReference type="InterPro" id="IPR036162">
    <property type="entry name" value="Resolvase-like_N_sf"/>
</dbReference>
<dbReference type="HOGENOM" id="CLU_010686_5_0_0"/>
<evidence type="ECO:0000259" key="4">
    <source>
        <dbReference type="PROSITE" id="PS51736"/>
    </source>
</evidence>
<gene>
    <name evidence="5" type="ORF">HMPREF0402_00266</name>
</gene>
<name>H1PPC3_9FUSO</name>
<evidence type="ECO:0000256" key="1">
    <source>
        <dbReference type="ARBA" id="ARBA00023125"/>
    </source>
</evidence>
<evidence type="ECO:0000256" key="2">
    <source>
        <dbReference type="ARBA" id="ARBA00023172"/>
    </source>
</evidence>
<keyword evidence="1" id="KW-0238">DNA-binding</keyword>
<dbReference type="SMART" id="SM00857">
    <property type="entry name" value="Resolvase"/>
    <property type="match status" value="1"/>
</dbReference>
<keyword evidence="6" id="KW-1185">Reference proteome</keyword>
<dbReference type="AlphaFoldDB" id="H1PPC3"/>